<evidence type="ECO:0000313" key="9">
    <source>
        <dbReference type="Proteomes" id="UP000284842"/>
    </source>
</evidence>
<reference evidence="8 9" key="1">
    <citation type="journal article" date="2018" name="Evol. Lett.">
        <title>Horizontal gene cluster transfer increased hallucinogenic mushroom diversity.</title>
        <authorList>
            <person name="Reynolds H.T."/>
            <person name="Vijayakumar V."/>
            <person name="Gluck-Thaler E."/>
            <person name="Korotkin H.B."/>
            <person name="Matheny P.B."/>
            <person name="Slot J.C."/>
        </authorList>
    </citation>
    <scope>NUCLEOTIDE SEQUENCE [LARGE SCALE GENOMIC DNA]</scope>
    <source>
        <strain evidence="8 9">2629</strain>
    </source>
</reference>
<dbReference type="GO" id="GO:0005615">
    <property type="term" value="C:extracellular space"/>
    <property type="evidence" value="ECO:0007669"/>
    <property type="project" value="TreeGrafter"/>
</dbReference>
<dbReference type="InterPro" id="IPR015500">
    <property type="entry name" value="Peptidase_S8_subtilisin-rel"/>
</dbReference>
<keyword evidence="3" id="KW-0378">Hydrolase</keyword>
<keyword evidence="4" id="KW-0720">Serine protease</keyword>
<dbReference type="InterPro" id="IPR050131">
    <property type="entry name" value="Peptidase_S8_subtilisin-like"/>
</dbReference>
<dbReference type="OrthoDB" id="19448at2759"/>
<dbReference type="STRING" id="181874.A0A409X673"/>
<comment type="caution">
    <text evidence="5">Lacks conserved residue(s) required for the propagation of feature annotation.</text>
</comment>
<evidence type="ECO:0000256" key="6">
    <source>
        <dbReference type="SAM" id="SignalP"/>
    </source>
</evidence>
<accession>A0A409X673</accession>
<dbReference type="InterPro" id="IPR000209">
    <property type="entry name" value="Peptidase_S8/S53_dom"/>
</dbReference>
<comment type="similarity">
    <text evidence="1 5">Belongs to the peptidase S8 family.</text>
</comment>
<organism evidence="8 9">
    <name type="scientific">Panaeolus cyanescens</name>
    <dbReference type="NCBI Taxonomy" id="181874"/>
    <lineage>
        <taxon>Eukaryota</taxon>
        <taxon>Fungi</taxon>
        <taxon>Dikarya</taxon>
        <taxon>Basidiomycota</taxon>
        <taxon>Agaricomycotina</taxon>
        <taxon>Agaricomycetes</taxon>
        <taxon>Agaricomycetidae</taxon>
        <taxon>Agaricales</taxon>
        <taxon>Agaricineae</taxon>
        <taxon>Galeropsidaceae</taxon>
        <taxon>Panaeolus</taxon>
    </lineage>
</organism>
<dbReference type="PROSITE" id="PS51892">
    <property type="entry name" value="SUBTILASE"/>
    <property type="match status" value="1"/>
</dbReference>
<keyword evidence="2" id="KW-0645">Protease</keyword>
<comment type="caution">
    <text evidence="8">The sequence shown here is derived from an EMBL/GenBank/DDBJ whole genome shotgun (WGS) entry which is preliminary data.</text>
</comment>
<evidence type="ECO:0000256" key="2">
    <source>
        <dbReference type="ARBA" id="ARBA00022670"/>
    </source>
</evidence>
<evidence type="ECO:0000256" key="5">
    <source>
        <dbReference type="PROSITE-ProRule" id="PRU01240"/>
    </source>
</evidence>
<proteinExistence type="inferred from homology"/>
<feature type="signal peptide" evidence="6">
    <location>
        <begin position="1"/>
        <end position="20"/>
    </location>
</feature>
<evidence type="ECO:0000256" key="1">
    <source>
        <dbReference type="ARBA" id="ARBA00011073"/>
    </source>
</evidence>
<dbReference type="PANTHER" id="PTHR43806:SF58">
    <property type="entry name" value="ALKALINE PROTEASE 1-RELATED"/>
    <property type="match status" value="1"/>
</dbReference>
<dbReference type="EMBL" id="NHTK01004517">
    <property type="protein sequence ID" value="PPQ86298.1"/>
    <property type="molecule type" value="Genomic_DNA"/>
</dbReference>
<dbReference type="Proteomes" id="UP000284842">
    <property type="component" value="Unassembled WGS sequence"/>
</dbReference>
<feature type="domain" description="Peptidase S8/S53" evidence="7">
    <location>
        <begin position="160"/>
        <end position="348"/>
    </location>
</feature>
<dbReference type="Gene3D" id="3.40.50.200">
    <property type="entry name" value="Peptidase S8/S53 domain"/>
    <property type="match status" value="1"/>
</dbReference>
<feature type="non-terminal residue" evidence="8">
    <location>
        <position position="349"/>
    </location>
</feature>
<dbReference type="InParanoid" id="A0A409X673"/>
<evidence type="ECO:0000313" key="8">
    <source>
        <dbReference type="EMBL" id="PPQ86298.1"/>
    </source>
</evidence>
<evidence type="ECO:0000256" key="3">
    <source>
        <dbReference type="ARBA" id="ARBA00022801"/>
    </source>
</evidence>
<dbReference type="Pfam" id="PF00082">
    <property type="entry name" value="Peptidase_S8"/>
    <property type="match status" value="1"/>
</dbReference>
<dbReference type="SUPFAM" id="SSF52743">
    <property type="entry name" value="Subtilisin-like"/>
    <property type="match status" value="1"/>
</dbReference>
<evidence type="ECO:0000256" key="4">
    <source>
        <dbReference type="ARBA" id="ARBA00022825"/>
    </source>
</evidence>
<name>A0A409X673_9AGAR</name>
<feature type="chain" id="PRO_5019322157" description="Peptidase S8/S53 domain-containing protein" evidence="6">
    <location>
        <begin position="21"/>
        <end position="349"/>
    </location>
</feature>
<sequence>MHFTVVSTIFIVTLPIFTRGVPVSIGQQDGPIVGHNELTSAKLKIVKAEHPTGEHIVVVKDITHLGDVMKLVPDNMRESLSKLEDINGFAGKFTPEVLDKFLSNPNVKRVSEDGYMDYDTVTEQSNAPWNLVRLNVKGPVTNTTPHVYKYDPSAGSCADVYVIDSGINIHHDEFKHGTATRAHWGTTIGTYAPGTENTDPDGHGTGMAGIIAGKTHGVAKLANVYAVKIGGRRDAPPTDPSRATGRKAIQGVEWARKRAVRDENSQRRSIISMSIGMGASLDLDEAVLKAIAHGVHVVASAGNGAKIPGQDVKVGIDASTRSPGRVQSVITVGALTQSNHRLTWSNFGE</sequence>
<dbReference type="InterPro" id="IPR036852">
    <property type="entry name" value="Peptidase_S8/S53_dom_sf"/>
</dbReference>
<keyword evidence="9" id="KW-1185">Reference proteome</keyword>
<evidence type="ECO:0000259" key="7">
    <source>
        <dbReference type="Pfam" id="PF00082"/>
    </source>
</evidence>
<gene>
    <name evidence="8" type="ORF">CVT24_006408</name>
</gene>
<dbReference type="GO" id="GO:0004252">
    <property type="term" value="F:serine-type endopeptidase activity"/>
    <property type="evidence" value="ECO:0007669"/>
    <property type="project" value="InterPro"/>
</dbReference>
<dbReference type="PANTHER" id="PTHR43806">
    <property type="entry name" value="PEPTIDASE S8"/>
    <property type="match status" value="1"/>
</dbReference>
<dbReference type="PRINTS" id="PR00723">
    <property type="entry name" value="SUBTILISIN"/>
</dbReference>
<keyword evidence="6" id="KW-0732">Signal</keyword>
<protein>
    <recommendedName>
        <fullName evidence="7">Peptidase S8/S53 domain-containing protein</fullName>
    </recommendedName>
</protein>
<dbReference type="PROSITE" id="PS00136">
    <property type="entry name" value="SUBTILASE_ASP"/>
    <property type="match status" value="1"/>
</dbReference>
<dbReference type="GO" id="GO:0006508">
    <property type="term" value="P:proteolysis"/>
    <property type="evidence" value="ECO:0007669"/>
    <property type="project" value="UniProtKB-KW"/>
</dbReference>
<dbReference type="AlphaFoldDB" id="A0A409X673"/>
<dbReference type="InterPro" id="IPR023827">
    <property type="entry name" value="Peptidase_S8_Asp-AS"/>
</dbReference>